<feature type="domain" description="YagK/YfjJ C-terminal" evidence="2">
    <location>
        <begin position="176"/>
        <end position="272"/>
    </location>
</feature>
<dbReference type="EMBL" id="JAWXXP010000001">
    <property type="protein sequence ID" value="MDX5994020.1"/>
    <property type="molecule type" value="Genomic_DNA"/>
</dbReference>
<reference evidence="3 6" key="2">
    <citation type="submission" date="2023-11" db="EMBL/GenBank/DDBJ databases">
        <title>MicrobeMod: A computational toolkit for identifying prokaryotic methylation and restriction-modification with nanopore sequencing.</title>
        <authorList>
            <person name="Crits-Christoph A."/>
            <person name="Kang S.C."/>
            <person name="Lee H."/>
            <person name="Ostrov N."/>
        </authorList>
    </citation>
    <scope>NUCLEOTIDE SEQUENCE [LARGE SCALE GENOMIC DNA]</scope>
    <source>
        <strain evidence="3 6">ATCC BAA-571</strain>
    </source>
</reference>
<dbReference type="OrthoDB" id="8592743at2"/>
<accession>A0A1G7G0G5</accession>
<dbReference type="Proteomes" id="UP001278050">
    <property type="component" value="Unassembled WGS sequence"/>
</dbReference>
<evidence type="ECO:0000313" key="5">
    <source>
        <dbReference type="Proteomes" id="UP000182413"/>
    </source>
</evidence>
<keyword evidence="6" id="KW-1185">Reference proteome</keyword>
<organism evidence="4 5">
    <name type="scientific">Ectopseudomonas alcaliphila</name>
    <dbReference type="NCBI Taxonomy" id="101564"/>
    <lineage>
        <taxon>Bacteria</taxon>
        <taxon>Pseudomonadati</taxon>
        <taxon>Pseudomonadota</taxon>
        <taxon>Gammaproteobacteria</taxon>
        <taxon>Pseudomonadales</taxon>
        <taxon>Pseudomonadaceae</taxon>
        <taxon>Ectopseudomonas</taxon>
    </lineage>
</organism>
<proteinExistence type="predicted"/>
<dbReference type="Pfam" id="PF11726">
    <property type="entry name" value="YagK_YfjJ_C"/>
    <property type="match status" value="1"/>
</dbReference>
<feature type="region of interest" description="Disordered" evidence="1">
    <location>
        <begin position="333"/>
        <end position="354"/>
    </location>
</feature>
<dbReference type="InterPro" id="IPR057271">
    <property type="entry name" value="YagK_YfjJ_C"/>
</dbReference>
<evidence type="ECO:0000313" key="3">
    <source>
        <dbReference type="EMBL" id="MDX5994020.1"/>
    </source>
</evidence>
<evidence type="ECO:0000259" key="2">
    <source>
        <dbReference type="Pfam" id="PF11726"/>
    </source>
</evidence>
<evidence type="ECO:0000313" key="4">
    <source>
        <dbReference type="EMBL" id="SDE81562.1"/>
    </source>
</evidence>
<evidence type="ECO:0000256" key="1">
    <source>
        <dbReference type="SAM" id="MobiDB-lite"/>
    </source>
</evidence>
<dbReference type="AlphaFoldDB" id="A0A1G7G0G5"/>
<sequence>MLLSEKFNEFLMQDQYYFESDVEGELIIVLPEVDHVQDISEIVRLLMEVVGGEVLIEEGPYGRQSRLTKRGKQLLWALRIDIEYLQGIYAGGGRLSPYLNIFHKVKRQLQEVCGGERLTDDSLSSSEEVDVVRRAIISIRQETASGEFKTHWRNCQRAVAKNAKGLDDFIDLLFLRHSRMLVLRLDIGYSLAYLQGQGFVISLDRVKRDFSVFLRFLRRGRLKESLCGYVWKLEFGPTKQYHYHLMIFLDGARHQEDVNLCEEIGEVWSKKVTNGQGCYFNCNRQKERYSRRGIGMVSWDDTEMIESLKWAGKYLVKKDLLIRPNLNDKERMFGKSSVSTEGGKVGRPRRRTLK</sequence>
<evidence type="ECO:0000313" key="6">
    <source>
        <dbReference type="Proteomes" id="UP001278050"/>
    </source>
</evidence>
<reference evidence="4 5" key="1">
    <citation type="submission" date="2016-10" db="EMBL/GenBank/DDBJ databases">
        <authorList>
            <person name="de Groot N.N."/>
        </authorList>
    </citation>
    <scope>NUCLEOTIDE SEQUENCE [LARGE SCALE GENOMIC DNA]</scope>
    <source>
        <strain evidence="4 5">JCM 10630</strain>
    </source>
</reference>
<dbReference type="EMBL" id="FNAE01000004">
    <property type="protein sequence ID" value="SDE81562.1"/>
    <property type="molecule type" value="Genomic_DNA"/>
</dbReference>
<gene>
    <name evidence="4" type="ORF">SAMN05216575_10472</name>
    <name evidence="3" type="ORF">SIM71_18315</name>
</gene>
<name>A0A1G7G0G5_9GAMM</name>
<protein>
    <submittedName>
        <fullName evidence="3">Inovirus-type Gp2 protein</fullName>
    </submittedName>
</protein>
<dbReference type="Proteomes" id="UP000182413">
    <property type="component" value="Unassembled WGS sequence"/>
</dbReference>
<dbReference type="RefSeq" id="WP_074679078.1">
    <property type="nucleotide sequence ID" value="NZ_CBCSET010000004.1"/>
</dbReference>